<sequence>MESGRQSVAEEQDEALAPPPPPPPICVAKGGSHKLAPRRCGFERIRFVFSAAGNSTSIPSWLVKADLPTAFLAGASVIPGGAVMQTFPSATRRPRLQQHEAPLPQVAEVLTMGKVEGGRGQHLNGACMSDHDIFNILENEKSSHHAILYQGQQSSLVTYAETGTSAALCRGNETGERLSFRDSARSEGGEGCARPIEPDRSVVGEANFSLHSAKPRSKFCVPESAPKLGSGINFSVARPRWRETGSSGEGKGGDRRESLCLSTGVCSPPHEAVMCSGKHTPMLHSRIKGAMENAVGRSWITQWRLKKRRGWAWCQGRQREANPPVTANLKASLDMRPADPARRLRSPPTGEMSWVISGYSAIPPEQRPSGQFLPFRADDRTLRDVH</sequence>
<keyword evidence="3" id="KW-1185">Reference proteome</keyword>
<reference evidence="2 3" key="1">
    <citation type="submission" date="2019-05" db="EMBL/GenBank/DDBJ databases">
        <title>Another draft genome of Portunus trituberculatus and its Hox gene families provides insights of decapod evolution.</title>
        <authorList>
            <person name="Jeong J.-H."/>
            <person name="Song I."/>
            <person name="Kim S."/>
            <person name="Choi T."/>
            <person name="Kim D."/>
            <person name="Ryu S."/>
            <person name="Kim W."/>
        </authorList>
    </citation>
    <scope>NUCLEOTIDE SEQUENCE [LARGE SCALE GENOMIC DNA]</scope>
    <source>
        <tissue evidence="2">Muscle</tissue>
    </source>
</reference>
<feature type="region of interest" description="Disordered" evidence="1">
    <location>
        <begin position="1"/>
        <end position="24"/>
    </location>
</feature>
<accession>A0A5B7FQS5</accession>
<evidence type="ECO:0000313" key="2">
    <source>
        <dbReference type="EMBL" id="MPC50130.1"/>
    </source>
</evidence>
<dbReference type="EMBL" id="VSRR010009297">
    <property type="protein sequence ID" value="MPC50130.1"/>
    <property type="molecule type" value="Genomic_DNA"/>
</dbReference>
<gene>
    <name evidence="2" type="ORF">E2C01_043952</name>
</gene>
<dbReference type="AlphaFoldDB" id="A0A5B7FQS5"/>
<evidence type="ECO:0000313" key="3">
    <source>
        <dbReference type="Proteomes" id="UP000324222"/>
    </source>
</evidence>
<organism evidence="2 3">
    <name type="scientific">Portunus trituberculatus</name>
    <name type="common">Swimming crab</name>
    <name type="synonym">Neptunus trituberculatus</name>
    <dbReference type="NCBI Taxonomy" id="210409"/>
    <lineage>
        <taxon>Eukaryota</taxon>
        <taxon>Metazoa</taxon>
        <taxon>Ecdysozoa</taxon>
        <taxon>Arthropoda</taxon>
        <taxon>Crustacea</taxon>
        <taxon>Multicrustacea</taxon>
        <taxon>Malacostraca</taxon>
        <taxon>Eumalacostraca</taxon>
        <taxon>Eucarida</taxon>
        <taxon>Decapoda</taxon>
        <taxon>Pleocyemata</taxon>
        <taxon>Brachyura</taxon>
        <taxon>Eubrachyura</taxon>
        <taxon>Portunoidea</taxon>
        <taxon>Portunidae</taxon>
        <taxon>Portuninae</taxon>
        <taxon>Portunus</taxon>
    </lineage>
</organism>
<evidence type="ECO:0000256" key="1">
    <source>
        <dbReference type="SAM" id="MobiDB-lite"/>
    </source>
</evidence>
<protein>
    <submittedName>
        <fullName evidence="2">Uncharacterized protein</fullName>
    </submittedName>
</protein>
<proteinExistence type="predicted"/>
<dbReference type="Proteomes" id="UP000324222">
    <property type="component" value="Unassembled WGS sequence"/>
</dbReference>
<name>A0A5B7FQS5_PORTR</name>
<comment type="caution">
    <text evidence="2">The sequence shown here is derived from an EMBL/GenBank/DDBJ whole genome shotgun (WGS) entry which is preliminary data.</text>
</comment>